<dbReference type="AlphaFoldDB" id="A0A848FGI4"/>
<protein>
    <recommendedName>
        <fullName evidence="5">Cysteine rich repeat-containing protein</fullName>
    </recommendedName>
</protein>
<dbReference type="RefSeq" id="WP_169162867.1">
    <property type="nucleotide sequence ID" value="NZ_JABBFW010000025.1"/>
</dbReference>
<evidence type="ECO:0000313" key="4">
    <source>
        <dbReference type="Proteomes" id="UP000574067"/>
    </source>
</evidence>
<reference evidence="3 4" key="1">
    <citation type="submission" date="2020-04" db="EMBL/GenBank/DDBJ databases">
        <title>Azohydromonas sp. isolated from soil.</title>
        <authorList>
            <person name="Dahal R.H."/>
        </authorList>
    </citation>
    <scope>NUCLEOTIDE SEQUENCE [LARGE SCALE GENOMIC DNA]</scope>
    <source>
        <strain evidence="3 4">G-1-1-14</strain>
    </source>
</reference>
<name>A0A848FGI4_9BURK</name>
<dbReference type="Proteomes" id="UP000574067">
    <property type="component" value="Unassembled WGS sequence"/>
</dbReference>
<sequence>MRAFLILTLASMGCAAVVSAADTARATYERERAACLSGQSGQDRGTCLREAAAAYQEARSGRRGAATSDGTDRYAQNARLRCQPLPPADRAECEARISSGTTSGSVSGGGILREHRSVQPLEPASTNAESQPTPSPQTSPAPASAPQ</sequence>
<feature type="region of interest" description="Disordered" evidence="1">
    <location>
        <begin position="58"/>
        <end position="147"/>
    </location>
</feature>
<evidence type="ECO:0008006" key="5">
    <source>
        <dbReference type="Google" id="ProtNLM"/>
    </source>
</evidence>
<comment type="caution">
    <text evidence="3">The sequence shown here is derived from an EMBL/GenBank/DDBJ whole genome shotgun (WGS) entry which is preliminary data.</text>
</comment>
<evidence type="ECO:0000256" key="2">
    <source>
        <dbReference type="SAM" id="SignalP"/>
    </source>
</evidence>
<proteinExistence type="predicted"/>
<accession>A0A848FGI4</accession>
<gene>
    <name evidence="3" type="ORF">HHL10_23630</name>
</gene>
<evidence type="ECO:0000313" key="3">
    <source>
        <dbReference type="EMBL" id="NML17965.1"/>
    </source>
</evidence>
<evidence type="ECO:0000256" key="1">
    <source>
        <dbReference type="SAM" id="MobiDB-lite"/>
    </source>
</evidence>
<feature type="compositionally biased region" description="Pro residues" evidence="1">
    <location>
        <begin position="133"/>
        <end position="147"/>
    </location>
</feature>
<feature type="chain" id="PRO_5032437296" description="Cysteine rich repeat-containing protein" evidence="2">
    <location>
        <begin position="21"/>
        <end position="147"/>
    </location>
</feature>
<organism evidence="3 4">
    <name type="scientific">Azohydromonas caseinilytica</name>
    <dbReference type="NCBI Taxonomy" id="2728836"/>
    <lineage>
        <taxon>Bacteria</taxon>
        <taxon>Pseudomonadati</taxon>
        <taxon>Pseudomonadota</taxon>
        <taxon>Betaproteobacteria</taxon>
        <taxon>Burkholderiales</taxon>
        <taxon>Sphaerotilaceae</taxon>
        <taxon>Azohydromonas</taxon>
    </lineage>
</organism>
<keyword evidence="4" id="KW-1185">Reference proteome</keyword>
<dbReference type="EMBL" id="JABBFW010000025">
    <property type="protein sequence ID" value="NML17965.1"/>
    <property type="molecule type" value="Genomic_DNA"/>
</dbReference>
<feature type="signal peptide" evidence="2">
    <location>
        <begin position="1"/>
        <end position="20"/>
    </location>
</feature>
<keyword evidence="2" id="KW-0732">Signal</keyword>